<organism evidence="1 3">
    <name type="scientific">Rotaria magnacalcarata</name>
    <dbReference type="NCBI Taxonomy" id="392030"/>
    <lineage>
        <taxon>Eukaryota</taxon>
        <taxon>Metazoa</taxon>
        <taxon>Spiralia</taxon>
        <taxon>Gnathifera</taxon>
        <taxon>Rotifera</taxon>
        <taxon>Eurotatoria</taxon>
        <taxon>Bdelloidea</taxon>
        <taxon>Philodinida</taxon>
        <taxon>Philodinidae</taxon>
        <taxon>Rotaria</taxon>
    </lineage>
</organism>
<accession>A0A820C478</accession>
<evidence type="ECO:0000313" key="1">
    <source>
        <dbReference type="EMBL" id="CAF4217713.1"/>
    </source>
</evidence>
<gene>
    <name evidence="1" type="ORF">OVN521_LOCUS27260</name>
    <name evidence="2" type="ORF">OVN521_LOCUS44391</name>
</gene>
<dbReference type="EMBL" id="CAJOBG010007464">
    <property type="protein sequence ID" value="CAF4217713.1"/>
    <property type="molecule type" value="Genomic_DNA"/>
</dbReference>
<name>A0A820C478_9BILA</name>
<feature type="non-terminal residue" evidence="1">
    <location>
        <position position="18"/>
    </location>
</feature>
<dbReference type="EMBL" id="CAJOBG010067436">
    <property type="protein sequence ID" value="CAF4579921.1"/>
    <property type="molecule type" value="Genomic_DNA"/>
</dbReference>
<evidence type="ECO:0000313" key="3">
    <source>
        <dbReference type="Proteomes" id="UP000663866"/>
    </source>
</evidence>
<protein>
    <submittedName>
        <fullName evidence="1">Uncharacterized protein</fullName>
    </submittedName>
</protein>
<proteinExistence type="predicted"/>
<sequence>MSGRGKGGKGLGKGGAKR</sequence>
<evidence type="ECO:0000313" key="2">
    <source>
        <dbReference type="EMBL" id="CAF4579921.1"/>
    </source>
</evidence>
<reference evidence="1" key="1">
    <citation type="submission" date="2021-02" db="EMBL/GenBank/DDBJ databases">
        <authorList>
            <person name="Nowell W R."/>
        </authorList>
    </citation>
    <scope>NUCLEOTIDE SEQUENCE</scope>
</reference>
<dbReference type="AlphaFoldDB" id="A0A820C478"/>
<dbReference type="Proteomes" id="UP000663866">
    <property type="component" value="Unassembled WGS sequence"/>
</dbReference>
<comment type="caution">
    <text evidence="1">The sequence shown here is derived from an EMBL/GenBank/DDBJ whole genome shotgun (WGS) entry which is preliminary data.</text>
</comment>
<keyword evidence="3" id="KW-1185">Reference proteome</keyword>